<evidence type="ECO:0000313" key="3">
    <source>
        <dbReference type="Proteomes" id="UP000011866"/>
    </source>
</evidence>
<name>M5E3P8_9GAMM</name>
<feature type="chain" id="PRO_5004065895" evidence="1">
    <location>
        <begin position="24"/>
        <end position="122"/>
    </location>
</feature>
<proteinExistence type="predicted"/>
<sequence length="122" mass="14128">MNERLKLIPIALFLIVSAGKAYAHNGEDPNRELRKSTEYITTYQSEFESESDLKGMRKSLDAQLNSLRSRLLLLRNELASDSSVRRCINKDSEIDYFKELDRTLKSSDRFLKQVNKLLDSVK</sequence>
<accession>M5E3P8</accession>
<organism evidence="2 3">
    <name type="scientific">Thalassolituus oleivorans MIL-1</name>
    <dbReference type="NCBI Taxonomy" id="1298593"/>
    <lineage>
        <taxon>Bacteria</taxon>
        <taxon>Pseudomonadati</taxon>
        <taxon>Pseudomonadota</taxon>
        <taxon>Gammaproteobacteria</taxon>
        <taxon>Oceanospirillales</taxon>
        <taxon>Oceanospirillaceae</taxon>
        <taxon>Thalassolituus</taxon>
    </lineage>
</organism>
<dbReference type="AlphaFoldDB" id="M5E3P8"/>
<dbReference type="HOGENOM" id="CLU_164836_0_0_6"/>
<keyword evidence="3" id="KW-1185">Reference proteome</keyword>
<dbReference type="EMBL" id="HF680312">
    <property type="protein sequence ID" value="CCU72139.1"/>
    <property type="molecule type" value="Genomic_DNA"/>
</dbReference>
<feature type="signal peptide" evidence="1">
    <location>
        <begin position="1"/>
        <end position="23"/>
    </location>
</feature>
<gene>
    <name evidence="2" type="ORF">TOL_1715</name>
</gene>
<dbReference type="KEGG" id="tol:TOL_1715"/>
<reference evidence="2 3" key="1">
    <citation type="journal article" date="2013" name="Genome Announc.">
        <title>Genome Sequence of Thalassolituus oleivorans MIL-1 (DSM 14913T).</title>
        <authorList>
            <person name="Golyshin P.N."/>
            <person name="Werner J."/>
            <person name="Chernikova T.N."/>
            <person name="Tran H."/>
            <person name="Ferrer M."/>
            <person name="Yakimov M.M."/>
            <person name="Teeling H."/>
            <person name="Golyshina O.V."/>
        </authorList>
    </citation>
    <scope>NUCLEOTIDE SEQUENCE [LARGE SCALE GENOMIC DNA]</scope>
    <source>
        <strain evidence="2 3">MIL-1</strain>
    </source>
</reference>
<evidence type="ECO:0000256" key="1">
    <source>
        <dbReference type="SAM" id="SignalP"/>
    </source>
</evidence>
<dbReference type="Proteomes" id="UP000011866">
    <property type="component" value="Chromosome"/>
</dbReference>
<dbReference type="STRING" id="187493.CN03_09655"/>
<keyword evidence="1" id="KW-0732">Signal</keyword>
<protein>
    <submittedName>
        <fullName evidence="2">Uncharacterized protein</fullName>
    </submittedName>
</protein>
<evidence type="ECO:0000313" key="2">
    <source>
        <dbReference type="EMBL" id="CCU72139.1"/>
    </source>
</evidence>